<dbReference type="Pfam" id="PF07549">
    <property type="entry name" value="Sec_GG"/>
    <property type="match status" value="1"/>
</dbReference>
<reference evidence="14" key="1">
    <citation type="submission" date="2022-09" db="EMBL/GenBank/DDBJ databases">
        <title>Eubacterium sp. LFL-14 isolated from human feces.</title>
        <authorList>
            <person name="Liu F."/>
        </authorList>
    </citation>
    <scope>NUCLEOTIDE SEQUENCE</scope>
    <source>
        <strain evidence="14">LFL-14</strain>
    </source>
</reference>
<feature type="transmembrane region" description="Helical" evidence="9">
    <location>
        <begin position="728"/>
        <end position="751"/>
    </location>
</feature>
<dbReference type="Pfam" id="PF21760">
    <property type="entry name" value="SecD_1st"/>
    <property type="match status" value="1"/>
</dbReference>
<comment type="subunit">
    <text evidence="10">Forms a complex with SecD. Part of the essential Sec protein translocation apparatus which comprises SecA, SecYEG and auxiliary proteins SecDF. Other proteins may also be involved.</text>
</comment>
<feature type="transmembrane region" description="Helical" evidence="9">
    <location>
        <begin position="384"/>
        <end position="404"/>
    </location>
</feature>
<evidence type="ECO:0000256" key="8">
    <source>
        <dbReference type="ARBA" id="ARBA00023136"/>
    </source>
</evidence>
<dbReference type="InterPro" id="IPR005791">
    <property type="entry name" value="SecD"/>
</dbReference>
<comment type="function">
    <text evidence="9">Part of the Sec protein translocase complex. Interacts with the SecYEG preprotein conducting channel. SecDF uses the proton motive force (PMF) to complete protein translocation after the ATP-dependent function of SecA.</text>
</comment>
<feature type="transmembrane region" description="Helical" evidence="9">
    <location>
        <begin position="465"/>
        <end position="489"/>
    </location>
</feature>
<feature type="domain" description="Protein translocase subunit SecDF P1" evidence="12">
    <location>
        <begin position="83"/>
        <end position="131"/>
    </location>
</feature>
<dbReference type="InterPro" id="IPR022813">
    <property type="entry name" value="SecD/SecF_arch_bac"/>
</dbReference>
<dbReference type="SUPFAM" id="SSF82866">
    <property type="entry name" value="Multidrug efflux transporter AcrB transmembrane domain"/>
    <property type="match status" value="2"/>
</dbReference>
<dbReference type="NCBIfam" id="TIGR00916">
    <property type="entry name" value="2A0604s01"/>
    <property type="match status" value="2"/>
</dbReference>
<evidence type="ECO:0000256" key="5">
    <source>
        <dbReference type="ARBA" id="ARBA00022927"/>
    </source>
</evidence>
<feature type="transmembrane region" description="Helical" evidence="9">
    <location>
        <begin position="596"/>
        <end position="613"/>
    </location>
</feature>
<evidence type="ECO:0000259" key="13">
    <source>
        <dbReference type="Pfam" id="PF22599"/>
    </source>
</evidence>
<keyword evidence="5 9" id="KW-0653">Protein transport</keyword>
<dbReference type="HAMAP" id="MF_01463_B">
    <property type="entry name" value="SecD_B"/>
    <property type="match status" value="1"/>
</dbReference>
<dbReference type="PANTHER" id="PTHR30081:SF1">
    <property type="entry name" value="PROTEIN TRANSLOCASE SUBUNIT SECD"/>
    <property type="match status" value="1"/>
</dbReference>
<accession>A0ABT2LW60</accession>
<dbReference type="InterPro" id="IPR055344">
    <property type="entry name" value="SecD_SecF_C_bact"/>
</dbReference>
<keyword evidence="2 9" id="KW-0813">Transport</keyword>
<gene>
    <name evidence="9 14" type="primary">secD</name>
    <name evidence="10" type="synonym">secF</name>
    <name evidence="14" type="ORF">N5B56_00315</name>
</gene>
<dbReference type="NCBIfam" id="TIGR01129">
    <property type="entry name" value="secD"/>
    <property type="match status" value="1"/>
</dbReference>
<comment type="similarity">
    <text evidence="10">Belongs to the SecD/SecF family. SecF subfamily.</text>
</comment>
<dbReference type="InterPro" id="IPR005665">
    <property type="entry name" value="SecF_bac"/>
</dbReference>
<dbReference type="InterPro" id="IPR048631">
    <property type="entry name" value="SecD_1st"/>
</dbReference>
<dbReference type="Gene3D" id="3.30.1360.200">
    <property type="match status" value="1"/>
</dbReference>
<keyword evidence="15" id="KW-1185">Reference proteome</keyword>
<name>A0ABT2LW60_9FIRM</name>
<organism evidence="14 15">
    <name type="scientific">Eubacterium album</name>
    <dbReference type="NCBI Taxonomy" id="2978477"/>
    <lineage>
        <taxon>Bacteria</taxon>
        <taxon>Bacillati</taxon>
        <taxon>Bacillota</taxon>
        <taxon>Clostridia</taxon>
        <taxon>Eubacteriales</taxon>
        <taxon>Eubacteriaceae</taxon>
        <taxon>Eubacterium</taxon>
    </lineage>
</organism>
<comment type="subcellular location">
    <subcellularLocation>
        <location evidence="1 9">Cell membrane</location>
        <topology evidence="1 9">Multi-pass membrane protein</topology>
    </subcellularLocation>
</comment>
<keyword evidence="6 9" id="KW-1133">Transmembrane helix</keyword>
<keyword evidence="3 9" id="KW-1003">Cell membrane</keyword>
<evidence type="ECO:0000256" key="1">
    <source>
        <dbReference type="ARBA" id="ARBA00004651"/>
    </source>
</evidence>
<feature type="transmembrane region" description="Helical" evidence="9">
    <location>
        <begin position="294"/>
        <end position="322"/>
    </location>
</feature>
<dbReference type="Gene3D" id="3.30.70.3400">
    <property type="match status" value="1"/>
</dbReference>
<feature type="transmembrane region" description="Helical" evidence="9">
    <location>
        <begin position="647"/>
        <end position="669"/>
    </location>
</feature>
<proteinExistence type="inferred from homology"/>
<dbReference type="Pfam" id="PF02355">
    <property type="entry name" value="SecD_SecF_C"/>
    <property type="match status" value="2"/>
</dbReference>
<evidence type="ECO:0000256" key="3">
    <source>
        <dbReference type="ARBA" id="ARBA00022475"/>
    </source>
</evidence>
<dbReference type="Gene3D" id="1.20.1640.10">
    <property type="entry name" value="Multidrug efflux transporter AcrB transmembrane domain"/>
    <property type="match status" value="2"/>
</dbReference>
<dbReference type="PRINTS" id="PR01755">
    <property type="entry name" value="SECFTRNLCASE"/>
</dbReference>
<sequence length="761" mass="83156">MKKMNKTRGIVYAILSLVIIACLGGIVLFGLPNWKWLGAYKDSGKAANITQGLDLKGGVSVTYQVSDDNPKWDATDLSDTVYKMQQRVNQFSTEATAYKEGDDRITVDIPGANDADEVVERLGKPGSLYFCTKSSTDLTEEQLAETDENGNKKYVQLTDGNYAGYYQIWLTGDDIADAQGQQSSDSKTKKSEAVVSLTFTDAGSTKFYNMTSQYVGQPTYIIYDNEVISNPTVQSAISGGQAQIDGMADMDEANNLASNIRIGTLNLSLDEISHKVVSAQLGSDALSKSIKAGIIGFIIIILFLLLVYRIAGVAASLALVVFVELEMLTLNAFDLTLSLPGIAGIILGIGMAVDANVIINARIREEIAAGKTVKSAITIGFDKAKSAIVDGNITTLIAALVLLWRGSGTVQGFAQTLAISIVFQLFTSLFVSKWFVWILYYLGFQGEKFYGKEKTRKAIHFLKKRVVFFALSIIVIIGGFATMIGYSAAGKDPFFLSVEFKGGSSVTVDFDKEYTMDQFNDEIKPALVDTLGTSDIQGQKETGSNKFVIKTKKLEGDEFDAFEKLLIEKFGAVDSKDNFQNTMISATVSKEMRSDAVWATIIATICMLIYIWIRFKDIKFASAAVIALIHDVLVVIGFYAVSRVAVGTTFIACLLTIVGYSINATIVIFDRIRENKASMKRGDDLEELVDLSITQTLTRTIYSNVTTFIMVFMIFIMGVTSIKEFTLPLMVGLVCGAYSSVCITGAVWFVLTKKFGKKKAN</sequence>
<feature type="transmembrane region" description="Helical" evidence="9">
    <location>
        <begin position="416"/>
        <end position="444"/>
    </location>
</feature>
<dbReference type="InterPro" id="IPR022645">
    <property type="entry name" value="SecD/SecF_bac"/>
</dbReference>
<dbReference type="InterPro" id="IPR054384">
    <property type="entry name" value="SecDF_P1_head"/>
</dbReference>
<dbReference type="InterPro" id="IPR048634">
    <property type="entry name" value="SecD_SecF_C"/>
</dbReference>
<evidence type="ECO:0000259" key="11">
    <source>
        <dbReference type="Pfam" id="PF02355"/>
    </source>
</evidence>
<dbReference type="Pfam" id="PF22599">
    <property type="entry name" value="SecDF_P1_head"/>
    <property type="match status" value="1"/>
</dbReference>
<dbReference type="PROSITE" id="PS51257">
    <property type="entry name" value="PROKAR_LIPOPROTEIN"/>
    <property type="match status" value="1"/>
</dbReference>
<evidence type="ECO:0000313" key="15">
    <source>
        <dbReference type="Proteomes" id="UP001431199"/>
    </source>
</evidence>
<dbReference type="EMBL" id="JAODBU010000002">
    <property type="protein sequence ID" value="MCT7397528.1"/>
    <property type="molecule type" value="Genomic_DNA"/>
</dbReference>
<keyword evidence="7 9" id="KW-0811">Translocation</keyword>
<dbReference type="NCBIfam" id="TIGR00966">
    <property type="entry name" value="transloc_SecF"/>
    <property type="match status" value="1"/>
</dbReference>
<feature type="transmembrane region" description="Helical" evidence="9">
    <location>
        <begin position="12"/>
        <end position="31"/>
    </location>
</feature>
<dbReference type="Proteomes" id="UP001431199">
    <property type="component" value="Unassembled WGS sequence"/>
</dbReference>
<evidence type="ECO:0000256" key="7">
    <source>
        <dbReference type="ARBA" id="ARBA00023010"/>
    </source>
</evidence>
<dbReference type="RefSeq" id="WP_243003015.1">
    <property type="nucleotide sequence ID" value="NZ_JAODBU010000002.1"/>
</dbReference>
<feature type="domain" description="Protein export membrane protein SecD/SecF C-terminal" evidence="11">
    <location>
        <begin position="575"/>
        <end position="753"/>
    </location>
</feature>
<evidence type="ECO:0000256" key="9">
    <source>
        <dbReference type="HAMAP-Rule" id="MF_01463"/>
    </source>
</evidence>
<evidence type="ECO:0000256" key="10">
    <source>
        <dbReference type="HAMAP-Rule" id="MF_01464"/>
    </source>
</evidence>
<feature type="domain" description="SecDF P1 head subdomain" evidence="13">
    <location>
        <begin position="166"/>
        <end position="266"/>
    </location>
</feature>
<dbReference type="PANTHER" id="PTHR30081">
    <property type="entry name" value="PROTEIN-EXPORT MEMBRANE PROTEIN SEC"/>
    <property type="match status" value="1"/>
</dbReference>
<evidence type="ECO:0000259" key="12">
    <source>
        <dbReference type="Pfam" id="PF21760"/>
    </source>
</evidence>
<comment type="similarity">
    <text evidence="9">Belongs to the SecD/SecF family. SecD subfamily.</text>
</comment>
<evidence type="ECO:0000256" key="4">
    <source>
        <dbReference type="ARBA" id="ARBA00022692"/>
    </source>
</evidence>
<keyword evidence="8 9" id="KW-0472">Membrane</keyword>
<comment type="caution">
    <text evidence="14">The sequence shown here is derived from an EMBL/GenBank/DDBJ whole genome shotgun (WGS) entry which is preliminary data.</text>
</comment>
<dbReference type="HAMAP" id="MF_01464_B">
    <property type="entry name" value="SecF_B"/>
    <property type="match status" value="1"/>
</dbReference>
<feature type="transmembrane region" description="Helical" evidence="9">
    <location>
        <begin position="342"/>
        <end position="363"/>
    </location>
</feature>
<comment type="subunit">
    <text evidence="9">Forms a complex with SecF. Part of the essential Sec protein translocation apparatus which comprises SecA, SecYEG and auxiliary proteins SecDF. Other proteins may also be involved.</text>
</comment>
<feature type="domain" description="Protein export membrane protein SecD/SecF C-terminal" evidence="11">
    <location>
        <begin position="269"/>
        <end position="436"/>
    </location>
</feature>
<evidence type="ECO:0000256" key="6">
    <source>
        <dbReference type="ARBA" id="ARBA00022989"/>
    </source>
</evidence>
<protein>
    <recommendedName>
        <fullName evidence="9 10">Multifunctional fusion protein</fullName>
    </recommendedName>
    <domain>
        <recommendedName>
            <fullName evidence="9">Protein translocase subunit SecD</fullName>
        </recommendedName>
    </domain>
    <domain>
        <recommendedName>
            <fullName evidence="10">Protein-export membrane protein SecF</fullName>
        </recommendedName>
    </domain>
</protein>
<dbReference type="InterPro" id="IPR022646">
    <property type="entry name" value="SecD/SecF_CS"/>
</dbReference>
<keyword evidence="4 9" id="KW-0812">Transmembrane</keyword>
<feature type="transmembrane region" description="Helical" evidence="9">
    <location>
        <begin position="620"/>
        <end position="641"/>
    </location>
</feature>
<evidence type="ECO:0000313" key="14">
    <source>
        <dbReference type="EMBL" id="MCT7397528.1"/>
    </source>
</evidence>
<feature type="transmembrane region" description="Helical" evidence="9">
    <location>
        <begin position="701"/>
        <end position="722"/>
    </location>
</feature>
<comment type="caution">
    <text evidence="9">Lacks conserved residue(s) required for the propagation of feature annotation.</text>
</comment>
<evidence type="ECO:0000256" key="2">
    <source>
        <dbReference type="ARBA" id="ARBA00022448"/>
    </source>
</evidence>